<feature type="transmembrane region" description="Helical" evidence="1">
    <location>
        <begin position="249"/>
        <end position="279"/>
    </location>
</feature>
<organism evidence="2 3">
    <name type="scientific">Subtercola boreus</name>
    <dbReference type="NCBI Taxonomy" id="120213"/>
    <lineage>
        <taxon>Bacteria</taxon>
        <taxon>Bacillati</taxon>
        <taxon>Actinomycetota</taxon>
        <taxon>Actinomycetes</taxon>
        <taxon>Micrococcales</taxon>
        <taxon>Microbacteriaceae</taxon>
        <taxon>Subtercola</taxon>
    </lineage>
</organism>
<comment type="caution">
    <text evidence="2">The sequence shown here is derived from an EMBL/GenBank/DDBJ whole genome shotgun (WGS) entry which is preliminary data.</text>
</comment>
<keyword evidence="1" id="KW-1133">Transmembrane helix</keyword>
<accession>A0A3E0VNZ3</accession>
<evidence type="ECO:0000256" key="1">
    <source>
        <dbReference type="SAM" id="Phobius"/>
    </source>
</evidence>
<dbReference type="AlphaFoldDB" id="A0A3E0VNZ3"/>
<dbReference type="EMBL" id="NBXB01000063">
    <property type="protein sequence ID" value="RFA11734.1"/>
    <property type="molecule type" value="Genomic_DNA"/>
</dbReference>
<dbReference type="Proteomes" id="UP000256541">
    <property type="component" value="Unassembled WGS sequence"/>
</dbReference>
<feature type="transmembrane region" description="Helical" evidence="1">
    <location>
        <begin position="47"/>
        <end position="67"/>
    </location>
</feature>
<feature type="transmembrane region" description="Helical" evidence="1">
    <location>
        <begin position="95"/>
        <end position="115"/>
    </location>
</feature>
<feature type="transmembrane region" description="Helical" evidence="1">
    <location>
        <begin position="209"/>
        <end position="228"/>
    </location>
</feature>
<feature type="transmembrane region" description="Helical" evidence="1">
    <location>
        <begin position="321"/>
        <end position="341"/>
    </location>
</feature>
<feature type="transmembrane region" description="Helical" evidence="1">
    <location>
        <begin position="353"/>
        <end position="386"/>
    </location>
</feature>
<evidence type="ECO:0008006" key="4">
    <source>
        <dbReference type="Google" id="ProtNLM"/>
    </source>
</evidence>
<dbReference type="NCBIfam" id="TIGR00843">
    <property type="entry name" value="benE"/>
    <property type="match status" value="1"/>
</dbReference>
<feature type="transmembrane region" description="Helical" evidence="1">
    <location>
        <begin position="122"/>
        <end position="143"/>
    </location>
</feature>
<gene>
    <name evidence="2" type="ORF">B7R22_18100</name>
</gene>
<dbReference type="OrthoDB" id="9813854at2"/>
<evidence type="ECO:0000313" key="2">
    <source>
        <dbReference type="EMBL" id="RFA11734.1"/>
    </source>
</evidence>
<dbReference type="PANTHER" id="PTHR30199:SF0">
    <property type="entry name" value="INNER MEMBRANE PROTEIN YDCO"/>
    <property type="match status" value="1"/>
</dbReference>
<keyword evidence="1" id="KW-0472">Membrane</keyword>
<dbReference type="PANTHER" id="PTHR30199">
    <property type="entry name" value="MFS FAMILY TRANSPORTER, PREDICTED SUBSTRATE BENZOATE"/>
    <property type="match status" value="1"/>
</dbReference>
<feature type="transmembrane region" description="Helical" evidence="1">
    <location>
        <begin position="299"/>
        <end position="316"/>
    </location>
</feature>
<feature type="transmembrane region" description="Helical" evidence="1">
    <location>
        <begin position="149"/>
        <end position="166"/>
    </location>
</feature>
<protein>
    <recommendedName>
        <fullName evidence="4">Benzoate transporter</fullName>
    </recommendedName>
</protein>
<dbReference type="GO" id="GO:0005886">
    <property type="term" value="C:plasma membrane"/>
    <property type="evidence" value="ECO:0007669"/>
    <property type="project" value="TreeGrafter"/>
</dbReference>
<dbReference type="GO" id="GO:0042925">
    <property type="term" value="F:benzoate transmembrane transporter activity"/>
    <property type="evidence" value="ECO:0007669"/>
    <property type="project" value="InterPro"/>
</dbReference>
<name>A0A3E0VNZ3_9MICO</name>
<dbReference type="InterPro" id="IPR004711">
    <property type="entry name" value="Benzoate_Transporter"/>
</dbReference>
<proteinExistence type="predicted"/>
<feature type="transmembrane region" description="Helical" evidence="1">
    <location>
        <begin position="178"/>
        <end position="203"/>
    </location>
</feature>
<evidence type="ECO:0000313" key="3">
    <source>
        <dbReference type="Proteomes" id="UP000256541"/>
    </source>
</evidence>
<reference evidence="2 3" key="1">
    <citation type="submission" date="2017-04" db="EMBL/GenBank/DDBJ databases">
        <title>Comparative genome analysis of Subtercola boreus.</title>
        <authorList>
            <person name="Cho Y.-J."/>
            <person name="Cho A."/>
            <person name="Kim O.-S."/>
            <person name="Lee J.-I."/>
        </authorList>
    </citation>
    <scope>NUCLEOTIDE SEQUENCE [LARGE SCALE GENOMIC DNA]</scope>
    <source>
        <strain evidence="2 3">P27479</strain>
    </source>
</reference>
<dbReference type="Pfam" id="PF03594">
    <property type="entry name" value="BenE"/>
    <property type="match status" value="1"/>
</dbReference>
<feature type="transmembrane region" description="Helical" evidence="1">
    <location>
        <begin position="12"/>
        <end position="35"/>
    </location>
</feature>
<keyword evidence="1" id="KW-0812">Transmembrane</keyword>
<sequence>MYTLSQGNFVSPLTAGVVASLVSYASTFTIVLTGLSAVGATSAESASGLLALCVVQAVLSVVLSWRYRMPLAFSWSTPGAALLATSDATHTFSDAVGAFVVAGLAASLTGLIPAFGKLVGKIPLPVASGMLAGILLPLCLLPLTAVPQMPIAVVVVLLTWLILTALSPRWAVPGALAAAIMFLTLFPDQTVSTAAAATGAAFLWTTPTFHPSVIVGLGVPLFLVTMISQNLPGLSMLSSFGYKNVPARTIFVASGLSSMMAAPFGGHAINLVALSAAITAGPEAHPDQSKRWTSSLSSAGAYAILGVTGSLIAPFLTGSGLILLGAVAGLALLSALTSNLATAFTNPKTRLPAAASFLVVVSGITVVHIGSAFWGIAAGVVLMAVTRVNRLLSARRSSLLHGWVTVSSHAARAAGVFMMASNSTGVKRPRAAWRRRRW</sequence>